<dbReference type="OrthoDB" id="524187at2759"/>
<keyword evidence="2" id="KW-1185">Reference proteome</keyword>
<accession>A0A3A2ZBA2</accession>
<protein>
    <recommendedName>
        <fullName evidence="3">Fungal N-terminal domain-containing protein</fullName>
    </recommendedName>
</protein>
<evidence type="ECO:0000313" key="2">
    <source>
        <dbReference type="Proteomes" id="UP000266188"/>
    </source>
</evidence>
<sequence length="292" mass="32384">MDGVSSTQAAAALAGIFLQIVQVTKHVIETMKGARTALVDLVTRAERIRLNLELLRSLTSKLSDPMEKNAALLFNESAYRRTADEVLALVCRIADTAKHHDLVMKVNWLFYRSDVAALVKKLEERESDLGLVLAFIAAQSSVVTESEVLSLRARVENRTKIIDTFSNVLSGDDTQIATDSGNSGEQPALSEEFRPRAGWSNLVTNLPQTAPSLWLGVLIREAFTPAYLQKRAELANASYFGDWKTVLEIIDEGKEIFNESWANAFRLSMYCELLKSFSEINSAISRPEKGLS</sequence>
<dbReference type="Proteomes" id="UP000266188">
    <property type="component" value="Unassembled WGS sequence"/>
</dbReference>
<proteinExistence type="predicted"/>
<reference evidence="2" key="1">
    <citation type="submission" date="2017-02" db="EMBL/GenBank/DDBJ databases">
        <authorList>
            <person name="Tafer H."/>
            <person name="Lopandic K."/>
        </authorList>
    </citation>
    <scope>NUCLEOTIDE SEQUENCE [LARGE SCALE GENOMIC DNA]</scope>
    <source>
        <strain evidence="2">CBS 366.77</strain>
    </source>
</reference>
<organism evidence="1 2">
    <name type="scientific">Aspergillus sclerotialis</name>
    <dbReference type="NCBI Taxonomy" id="2070753"/>
    <lineage>
        <taxon>Eukaryota</taxon>
        <taxon>Fungi</taxon>
        <taxon>Dikarya</taxon>
        <taxon>Ascomycota</taxon>
        <taxon>Pezizomycotina</taxon>
        <taxon>Eurotiomycetes</taxon>
        <taxon>Eurotiomycetidae</taxon>
        <taxon>Eurotiales</taxon>
        <taxon>Aspergillaceae</taxon>
        <taxon>Aspergillus</taxon>
        <taxon>Aspergillus subgen. Polypaecilum</taxon>
    </lineage>
</organism>
<gene>
    <name evidence="1" type="ORF">PHISCL_07263</name>
</gene>
<comment type="caution">
    <text evidence="1">The sequence shown here is derived from an EMBL/GenBank/DDBJ whole genome shotgun (WGS) entry which is preliminary data.</text>
</comment>
<dbReference type="EMBL" id="MVGC01000311">
    <property type="protein sequence ID" value="RJE20392.1"/>
    <property type="molecule type" value="Genomic_DNA"/>
</dbReference>
<name>A0A3A2ZBA2_9EURO</name>
<evidence type="ECO:0000313" key="1">
    <source>
        <dbReference type="EMBL" id="RJE20392.1"/>
    </source>
</evidence>
<evidence type="ECO:0008006" key="3">
    <source>
        <dbReference type="Google" id="ProtNLM"/>
    </source>
</evidence>
<dbReference type="AlphaFoldDB" id="A0A3A2ZBA2"/>